<evidence type="ECO:0000259" key="1">
    <source>
        <dbReference type="Pfam" id="PF06985"/>
    </source>
</evidence>
<dbReference type="AlphaFoldDB" id="A0A6A6U2K3"/>
<dbReference type="PANTHER" id="PTHR33112:SF16">
    <property type="entry name" value="HETEROKARYON INCOMPATIBILITY DOMAIN-CONTAINING PROTEIN"/>
    <property type="match status" value="1"/>
</dbReference>
<name>A0A6A6U2K3_9PEZI</name>
<dbReference type="PANTHER" id="PTHR33112">
    <property type="entry name" value="DOMAIN PROTEIN, PUTATIVE-RELATED"/>
    <property type="match status" value="1"/>
</dbReference>
<dbReference type="Pfam" id="PF06985">
    <property type="entry name" value="HET"/>
    <property type="match status" value="1"/>
</dbReference>
<dbReference type="Proteomes" id="UP000799302">
    <property type="component" value="Unassembled WGS sequence"/>
</dbReference>
<sequence length="760" mass="88201">MESQNYSAAEVSVPTVLIDETSKSCDSCARLRTLFRYTYSEEGTFTLEKSELFSSACTYHPHLMRNVFPSRLDEESITSIDVTKRPNELLVSFHAYKDGRKWNSAGQYHSRAFLASKQTSDIAMILDPQWIDTSKLKTWKTTCDTQHSHRGDFRLDSFAKVGPILLIDTHSECLVQADSSMSYVALSYVWGRMPFFKTLKRNLDYLLTPNSLTTIESILKIPRTIKHAMAVVKLLEERYLWVDALCIPQDDEETKHTSFRNMAAIYANASLTIVAAQGSDANFGLRGLKRISESRNYWRLATRFDRESQIVRYQNSHIEAHKSIWASRGWTFQEHLLSSRTLVFVGDTVYWRCLGGFWEEPFNDTCNEASTFGEESNYWQYLLGSKTPNYRTDMYKALGCIICGYNSKELTYPEDVSEAFLGLITRLTEIFPAGFLFGMPLEFFDVFILWQPLNVRRRVPSNSKMCLPSWSWFGWQGALDDSSFMRDFDSENIETILDSDRVVEVIPIMQWFNHITPDAEGTPILSSHYRYRKDFYNTHSKVPPFHWRRHEAVHEPIRTLPSDTSSLRRPRWFYTHEDYPTKKFWYPVALPDSNNMRQSPVSGRFISCHTQRTYLFQAEARINSYNRAYSTIRDAAGIWIGMVALHQDHIAGKKERLEKNNCGESEAGSTYETTSSFYNRIELVAISQGCVDNSQRLSGGFNILCEWNEPERPKDTDMYRFYDVMCIEWEGSIAYRRGVGRVLKEAWERQELEWIDLMLG</sequence>
<organism evidence="2 3">
    <name type="scientific">Microthyrium microscopicum</name>
    <dbReference type="NCBI Taxonomy" id="703497"/>
    <lineage>
        <taxon>Eukaryota</taxon>
        <taxon>Fungi</taxon>
        <taxon>Dikarya</taxon>
        <taxon>Ascomycota</taxon>
        <taxon>Pezizomycotina</taxon>
        <taxon>Dothideomycetes</taxon>
        <taxon>Dothideomycetes incertae sedis</taxon>
        <taxon>Microthyriales</taxon>
        <taxon>Microthyriaceae</taxon>
        <taxon>Microthyrium</taxon>
    </lineage>
</organism>
<protein>
    <submittedName>
        <fullName evidence="2">HET-domain-containing protein</fullName>
    </submittedName>
</protein>
<proteinExistence type="predicted"/>
<keyword evidence="3" id="KW-1185">Reference proteome</keyword>
<reference evidence="2" key="1">
    <citation type="journal article" date="2020" name="Stud. Mycol.">
        <title>101 Dothideomycetes genomes: a test case for predicting lifestyles and emergence of pathogens.</title>
        <authorList>
            <person name="Haridas S."/>
            <person name="Albert R."/>
            <person name="Binder M."/>
            <person name="Bloem J."/>
            <person name="Labutti K."/>
            <person name="Salamov A."/>
            <person name="Andreopoulos B."/>
            <person name="Baker S."/>
            <person name="Barry K."/>
            <person name="Bills G."/>
            <person name="Bluhm B."/>
            <person name="Cannon C."/>
            <person name="Castanera R."/>
            <person name="Culley D."/>
            <person name="Daum C."/>
            <person name="Ezra D."/>
            <person name="Gonzalez J."/>
            <person name="Henrissat B."/>
            <person name="Kuo A."/>
            <person name="Liang C."/>
            <person name="Lipzen A."/>
            <person name="Lutzoni F."/>
            <person name="Magnuson J."/>
            <person name="Mondo S."/>
            <person name="Nolan M."/>
            <person name="Ohm R."/>
            <person name="Pangilinan J."/>
            <person name="Park H.-J."/>
            <person name="Ramirez L."/>
            <person name="Alfaro M."/>
            <person name="Sun H."/>
            <person name="Tritt A."/>
            <person name="Yoshinaga Y."/>
            <person name="Zwiers L.-H."/>
            <person name="Turgeon B."/>
            <person name="Goodwin S."/>
            <person name="Spatafora J."/>
            <person name="Crous P."/>
            <person name="Grigoriev I."/>
        </authorList>
    </citation>
    <scope>NUCLEOTIDE SEQUENCE</scope>
    <source>
        <strain evidence="2">CBS 115976</strain>
    </source>
</reference>
<evidence type="ECO:0000313" key="3">
    <source>
        <dbReference type="Proteomes" id="UP000799302"/>
    </source>
</evidence>
<dbReference type="OrthoDB" id="5428863at2759"/>
<feature type="domain" description="Heterokaryon incompatibility" evidence="1">
    <location>
        <begin position="183"/>
        <end position="334"/>
    </location>
</feature>
<dbReference type="EMBL" id="MU004240">
    <property type="protein sequence ID" value="KAF2665647.1"/>
    <property type="molecule type" value="Genomic_DNA"/>
</dbReference>
<dbReference type="InterPro" id="IPR010730">
    <property type="entry name" value="HET"/>
</dbReference>
<accession>A0A6A6U2K3</accession>
<evidence type="ECO:0000313" key="2">
    <source>
        <dbReference type="EMBL" id="KAF2665647.1"/>
    </source>
</evidence>
<gene>
    <name evidence="2" type="ORF">BT63DRAFT_482568</name>
</gene>